<evidence type="ECO:0000256" key="7">
    <source>
        <dbReference type="ARBA" id="ARBA00023288"/>
    </source>
</evidence>
<evidence type="ECO:0000259" key="9">
    <source>
        <dbReference type="Pfam" id="PF25198"/>
    </source>
</evidence>
<keyword evidence="11" id="KW-1185">Reference proteome</keyword>
<evidence type="ECO:0000256" key="2">
    <source>
        <dbReference type="ARBA" id="ARBA00007886"/>
    </source>
</evidence>
<keyword evidence="7" id="KW-0449">Lipoprotein</keyword>
<sequence length="360" mass="41098">MKKGMFVCFWCIFLISCSPTPKVIEELQLIQALGYDYVSESEFRTVAGSQIILPGEEELPQTAVFSAVGNTSRITRKKMQTESSKLLVLGRVNLILFQDDLAKEGVFYYLDILQRDPLVGRNVRPAVVEGKVFDLLSQNYKLDITVYQYLNDLIEQNEKEIIPQITLHTVLYEYYKDGVDVTLPMIKQNDNRAQITGLALFKDDHYIQKLNVREASYLKLLKESFEGGFYQIDIDEHDYVSLENVNAAPVYTVKQDESGLHVSIDIKITGIVNEQGDVNGPNHYNKNDIKHLGSTQFEKHMNQLIKKFQEWNVDPIGLGAVARSSVRDFNIDDWHKNYPTLDIKVNVDLSFVSSGITEEN</sequence>
<evidence type="ECO:0000256" key="6">
    <source>
        <dbReference type="ARBA" id="ARBA00023139"/>
    </source>
</evidence>
<accession>A0ABT0XK48</accession>
<keyword evidence="3" id="KW-0309">Germination</keyword>
<dbReference type="InterPro" id="IPR057336">
    <property type="entry name" value="GerAC_N"/>
</dbReference>
<dbReference type="InterPro" id="IPR008844">
    <property type="entry name" value="Spore_GerAC-like"/>
</dbReference>
<dbReference type="Pfam" id="PF25198">
    <property type="entry name" value="Spore_GerAC_N"/>
    <property type="match status" value="1"/>
</dbReference>
<dbReference type="NCBIfam" id="TIGR02887">
    <property type="entry name" value="spore_ger_x_C"/>
    <property type="match status" value="1"/>
</dbReference>
<evidence type="ECO:0000256" key="3">
    <source>
        <dbReference type="ARBA" id="ARBA00022544"/>
    </source>
</evidence>
<comment type="subcellular location">
    <subcellularLocation>
        <location evidence="1">Membrane</location>
        <topology evidence="1">Lipid-anchor</topology>
    </subcellularLocation>
</comment>
<feature type="domain" description="Spore germination GerAC-like C-terminal" evidence="8">
    <location>
        <begin position="196"/>
        <end position="354"/>
    </location>
</feature>
<feature type="domain" description="Spore germination protein N-terminal" evidence="9">
    <location>
        <begin position="22"/>
        <end position="187"/>
    </location>
</feature>
<keyword evidence="4" id="KW-0732">Signal</keyword>
<dbReference type="EMBL" id="JAMQJY010000001">
    <property type="protein sequence ID" value="MCM2676277.1"/>
    <property type="molecule type" value="Genomic_DNA"/>
</dbReference>
<comment type="caution">
    <text evidence="10">The sequence shown here is derived from an EMBL/GenBank/DDBJ whole genome shotgun (WGS) entry which is preliminary data.</text>
</comment>
<comment type="similarity">
    <text evidence="2">Belongs to the GerABKC lipoprotein family.</text>
</comment>
<protein>
    <submittedName>
        <fullName evidence="10">Ger(X)C family spore germination protein</fullName>
    </submittedName>
</protein>
<organism evidence="10 11">
    <name type="scientific">Alkalicoccobacillus plakortidis</name>
    <dbReference type="NCBI Taxonomy" id="444060"/>
    <lineage>
        <taxon>Bacteria</taxon>
        <taxon>Bacillati</taxon>
        <taxon>Bacillota</taxon>
        <taxon>Bacilli</taxon>
        <taxon>Bacillales</taxon>
        <taxon>Bacillaceae</taxon>
        <taxon>Alkalicoccobacillus</taxon>
    </lineage>
</organism>
<keyword evidence="6" id="KW-0564">Palmitate</keyword>
<dbReference type="InterPro" id="IPR038501">
    <property type="entry name" value="Spore_GerAC_C_sf"/>
</dbReference>
<dbReference type="Pfam" id="PF05504">
    <property type="entry name" value="Spore_GerAC"/>
    <property type="match status" value="1"/>
</dbReference>
<evidence type="ECO:0000256" key="4">
    <source>
        <dbReference type="ARBA" id="ARBA00022729"/>
    </source>
</evidence>
<gene>
    <name evidence="10" type="ORF">NDM98_12740</name>
</gene>
<dbReference type="RefSeq" id="WP_251608201.1">
    <property type="nucleotide sequence ID" value="NZ_JAMQJY010000001.1"/>
</dbReference>
<evidence type="ECO:0000256" key="1">
    <source>
        <dbReference type="ARBA" id="ARBA00004635"/>
    </source>
</evidence>
<dbReference type="Proteomes" id="UP001203665">
    <property type="component" value="Unassembled WGS sequence"/>
</dbReference>
<evidence type="ECO:0000313" key="11">
    <source>
        <dbReference type="Proteomes" id="UP001203665"/>
    </source>
</evidence>
<dbReference type="PROSITE" id="PS51257">
    <property type="entry name" value="PROKAR_LIPOPROTEIN"/>
    <property type="match status" value="1"/>
</dbReference>
<reference evidence="10" key="1">
    <citation type="submission" date="2022-06" db="EMBL/GenBank/DDBJ databases">
        <title>Alkalicoccobacillus porphyridii sp. nov., isolated from a marine red alga, Porphyridium purpureum and reclassification of Shouchella plakortidis and Shouchella gibsonii as Alkalicoccobacillus plakortidis comb. nov. and Alkalicoccobacillus gibsonii comb. nov.</title>
        <authorList>
            <person name="Kim K.H."/>
            <person name="Lee J.K."/>
            <person name="Han D.M."/>
            <person name="Baek J.H."/>
            <person name="Jeon C.O."/>
        </authorList>
    </citation>
    <scope>NUCLEOTIDE SEQUENCE</scope>
    <source>
        <strain evidence="10">DSM 19153</strain>
    </source>
</reference>
<dbReference type="Gene3D" id="3.30.300.210">
    <property type="entry name" value="Nutrient germinant receptor protein C, domain 3"/>
    <property type="match status" value="1"/>
</dbReference>
<proteinExistence type="inferred from homology"/>
<dbReference type="InterPro" id="IPR046953">
    <property type="entry name" value="Spore_GerAC-like_C"/>
</dbReference>
<dbReference type="PANTHER" id="PTHR35789:SF1">
    <property type="entry name" value="SPORE GERMINATION PROTEIN B3"/>
    <property type="match status" value="1"/>
</dbReference>
<name>A0ABT0XK48_9BACI</name>
<evidence type="ECO:0000259" key="8">
    <source>
        <dbReference type="Pfam" id="PF05504"/>
    </source>
</evidence>
<evidence type="ECO:0000256" key="5">
    <source>
        <dbReference type="ARBA" id="ARBA00023136"/>
    </source>
</evidence>
<evidence type="ECO:0000313" key="10">
    <source>
        <dbReference type="EMBL" id="MCM2676277.1"/>
    </source>
</evidence>
<keyword evidence="5" id="KW-0472">Membrane</keyword>
<dbReference type="PANTHER" id="PTHR35789">
    <property type="entry name" value="SPORE GERMINATION PROTEIN B3"/>
    <property type="match status" value="1"/>
</dbReference>